<dbReference type="InterPro" id="IPR011160">
    <property type="entry name" value="Sphingomy_PDE"/>
</dbReference>
<dbReference type="AlphaFoldDB" id="A0A0M4EKD4"/>
<keyword evidence="9" id="KW-0325">Glycoprotein</keyword>
<comment type="subcellular location">
    <subcellularLocation>
        <location evidence="1">Secreted</location>
    </subcellularLocation>
</comment>
<evidence type="ECO:0000256" key="11">
    <source>
        <dbReference type="PIRSR" id="PIRSR000948-1"/>
    </source>
</evidence>
<dbReference type="GO" id="GO:0046513">
    <property type="term" value="P:ceramide biosynthetic process"/>
    <property type="evidence" value="ECO:0007669"/>
    <property type="project" value="TreeGrafter"/>
</dbReference>
<feature type="disulfide bond" evidence="12">
    <location>
        <begin position="60"/>
        <end position="130"/>
    </location>
</feature>
<dbReference type="InterPro" id="IPR004843">
    <property type="entry name" value="Calcineurin-like_PHP"/>
</dbReference>
<feature type="disulfide bond" evidence="12">
    <location>
        <begin position="195"/>
        <end position="200"/>
    </location>
</feature>
<organism evidence="14 15">
    <name type="scientific">Drosophila busckii</name>
    <name type="common">Fruit fly</name>
    <dbReference type="NCBI Taxonomy" id="30019"/>
    <lineage>
        <taxon>Eukaryota</taxon>
        <taxon>Metazoa</taxon>
        <taxon>Ecdysozoa</taxon>
        <taxon>Arthropoda</taxon>
        <taxon>Hexapoda</taxon>
        <taxon>Insecta</taxon>
        <taxon>Pterygota</taxon>
        <taxon>Neoptera</taxon>
        <taxon>Endopterygota</taxon>
        <taxon>Diptera</taxon>
        <taxon>Brachycera</taxon>
        <taxon>Muscomorpha</taxon>
        <taxon>Ephydroidea</taxon>
        <taxon>Drosophilidae</taxon>
        <taxon>Drosophila</taxon>
    </lineage>
</organism>
<dbReference type="GO" id="GO:0005615">
    <property type="term" value="C:extracellular space"/>
    <property type="evidence" value="ECO:0007669"/>
    <property type="project" value="TreeGrafter"/>
</dbReference>
<feature type="binding site" evidence="11">
    <location>
        <position position="434"/>
    </location>
    <ligand>
        <name>Zn(2+)</name>
        <dbReference type="ChEBI" id="CHEBI:29105"/>
        <label>1</label>
    </ligand>
</feature>
<feature type="disulfide bond" evidence="12">
    <location>
        <begin position="57"/>
        <end position="138"/>
    </location>
</feature>
<dbReference type="InterPro" id="IPR029052">
    <property type="entry name" value="Metallo-depent_PP-like"/>
</dbReference>
<keyword evidence="4 11" id="KW-0479">Metal-binding</keyword>
<dbReference type="Pfam" id="PF00149">
    <property type="entry name" value="Metallophos"/>
    <property type="match status" value="1"/>
</dbReference>
<feature type="binding site" evidence="11">
    <location>
        <position position="432"/>
    </location>
    <ligand>
        <name>Zn(2+)</name>
        <dbReference type="ChEBI" id="CHEBI:29105"/>
        <label>2</label>
    </ligand>
</feature>
<keyword evidence="15" id="KW-1185">Reference proteome</keyword>
<evidence type="ECO:0000256" key="9">
    <source>
        <dbReference type="ARBA" id="ARBA00023180"/>
    </source>
</evidence>
<dbReference type="GO" id="GO:0006685">
    <property type="term" value="P:sphingomyelin catabolic process"/>
    <property type="evidence" value="ECO:0007669"/>
    <property type="project" value="InterPro"/>
</dbReference>
<keyword evidence="5" id="KW-0732">Signal</keyword>
<feature type="non-terminal residue" evidence="14">
    <location>
        <position position="589"/>
    </location>
</feature>
<evidence type="ECO:0000256" key="7">
    <source>
        <dbReference type="ARBA" id="ARBA00022833"/>
    </source>
</evidence>
<dbReference type="GO" id="GO:0016020">
    <property type="term" value="C:membrane"/>
    <property type="evidence" value="ECO:0007669"/>
    <property type="project" value="GOC"/>
</dbReference>
<evidence type="ECO:0000259" key="13">
    <source>
        <dbReference type="PROSITE" id="PS50015"/>
    </source>
</evidence>
<evidence type="ECO:0000256" key="8">
    <source>
        <dbReference type="ARBA" id="ARBA00023157"/>
    </source>
</evidence>
<feature type="disulfide bond" evidence="12">
    <location>
        <begin position="358"/>
        <end position="406"/>
    </location>
</feature>
<evidence type="ECO:0000313" key="14">
    <source>
        <dbReference type="EMBL" id="ALC47634.1"/>
    </source>
</evidence>
<feature type="disulfide bond" evidence="12">
    <location>
        <begin position="93"/>
        <end position="104"/>
    </location>
</feature>
<dbReference type="Pfam" id="PF19272">
    <property type="entry name" value="ASMase_C"/>
    <property type="match status" value="1"/>
</dbReference>
<dbReference type="SUPFAM" id="SSF56300">
    <property type="entry name" value="Metallo-dependent phosphatases"/>
    <property type="match status" value="1"/>
</dbReference>
<keyword evidence="7 11" id="KW-0862">Zinc</keyword>
<feature type="binding site" evidence="11">
    <location>
        <position position="251"/>
    </location>
    <ligand>
        <name>Zn(2+)</name>
        <dbReference type="ChEBI" id="CHEBI:29105"/>
        <label>2</label>
    </ligand>
</feature>
<feature type="binding site" evidence="11">
    <location>
        <position position="398"/>
    </location>
    <ligand>
        <name>Zn(2+)</name>
        <dbReference type="ChEBI" id="CHEBI:29105"/>
        <label>2</label>
    </ligand>
</feature>
<dbReference type="GO" id="GO:0046872">
    <property type="term" value="F:metal ion binding"/>
    <property type="evidence" value="ECO:0007669"/>
    <property type="project" value="UniProtKB-KW"/>
</dbReference>
<sequence length="589" mass="66927">ASVAHELSEEFIKYTRTGVESTRLRQLGAELRTSHSRQEIFTESLVDLSAADQYFICTACRATVNVFARTLTSGELSGPNRDAEAKRTFVGLCTYLDIQSAEICGGLFDLNWPLFDFIVNETIAESNSICGLLPITICQIKQDEYKLNVTYTANNPTTEHNSYTTPSSDKDLHVLQLTDIHYDPEYKVGGWAATCQDPLCCRLDLPANSNAAGAGYWSDYNVCDSPKHMIVNAFEHISKTHKLNWIYHTGDVPPHNVWSTTKQGNMDMLTEIDSLIAKHFPETPVYSCLGNHEPHPTNVFGNEAVPAELKVDWLYQHVWSLWSKWLPAEAKTTVLRGGYYTVSPSKGYRIIALNSMDCYLFNWWLLYDGSLVLEQLQWLHDTLQKAEDAGEVVHILSHIPSGDSDCWSAWSAEYNRLLAHFRKTITGIFNGHTHKDELNVHYTAEGWAVAVSWNGGSLTSLSNKNPNYRVYQVNHENWKVVNYETHIFNLTAANLQPDTPPNWFKEYEFVREYTSDMSPAGIHELLNKMAKQPNLLRKFWRFKHAQADPKLAEGCDDKCLSQTICRMATSNYKDKTRCKQLQAILKETV</sequence>
<dbReference type="Gene3D" id="3.60.21.10">
    <property type="match status" value="1"/>
</dbReference>
<keyword evidence="6" id="KW-0378">Hydrolase</keyword>
<evidence type="ECO:0000256" key="4">
    <source>
        <dbReference type="ARBA" id="ARBA00022723"/>
    </source>
</evidence>
<name>A0A0M4EKD4_DROBS</name>
<accession>A0A0M4EKD4</accession>
<dbReference type="PROSITE" id="PS50015">
    <property type="entry name" value="SAP_B"/>
    <property type="match status" value="1"/>
</dbReference>
<gene>
    <name evidence="14" type="ORF">Dbus_chr3Rg2384</name>
</gene>
<dbReference type="CDD" id="cd00842">
    <property type="entry name" value="MPP_ASMase"/>
    <property type="match status" value="1"/>
</dbReference>
<feature type="disulfide bond" evidence="12">
    <location>
        <begin position="201"/>
        <end position="223"/>
    </location>
</feature>
<comment type="cofactor">
    <cofactor evidence="11">
        <name>Zn(2+)</name>
        <dbReference type="ChEBI" id="CHEBI:29105"/>
    </cofactor>
    <text evidence="11">Binds 2 Zn(2+) ions per subunit.</text>
</comment>
<feature type="binding site" evidence="11">
    <location>
        <position position="291"/>
    </location>
    <ligand>
        <name>Zn(2+)</name>
        <dbReference type="ChEBI" id="CHEBI:29105"/>
        <label>2</label>
    </ligand>
</feature>
<feature type="disulfide bond" evidence="12">
    <location>
        <begin position="555"/>
        <end position="559"/>
    </location>
</feature>
<comment type="catalytic activity">
    <reaction evidence="10">
        <text>a sphingomyelin + H2O = phosphocholine + an N-acylsphing-4-enine + H(+)</text>
        <dbReference type="Rhea" id="RHEA:19253"/>
        <dbReference type="ChEBI" id="CHEBI:15377"/>
        <dbReference type="ChEBI" id="CHEBI:15378"/>
        <dbReference type="ChEBI" id="CHEBI:17636"/>
        <dbReference type="ChEBI" id="CHEBI:52639"/>
        <dbReference type="ChEBI" id="CHEBI:295975"/>
        <dbReference type="EC" id="3.1.4.12"/>
    </reaction>
    <physiologicalReaction direction="left-to-right" evidence="10">
        <dbReference type="Rhea" id="RHEA:19254"/>
    </physiologicalReaction>
</comment>
<dbReference type="PANTHER" id="PTHR10340:SF29">
    <property type="entry name" value="SPHINGOMYELIN PHOSPHODIESTERASE"/>
    <property type="match status" value="1"/>
</dbReference>
<dbReference type="GO" id="GO:0005764">
    <property type="term" value="C:lysosome"/>
    <property type="evidence" value="ECO:0007669"/>
    <property type="project" value="TreeGrafter"/>
</dbReference>
<feature type="non-terminal residue" evidence="14">
    <location>
        <position position="1"/>
    </location>
</feature>
<evidence type="ECO:0000256" key="1">
    <source>
        <dbReference type="ARBA" id="ARBA00004613"/>
    </source>
</evidence>
<evidence type="ECO:0000256" key="12">
    <source>
        <dbReference type="PIRSR" id="PIRSR000948-2"/>
    </source>
</evidence>
<dbReference type="OrthoDB" id="282973at2759"/>
<keyword evidence="8 12" id="KW-1015">Disulfide bond</keyword>
<dbReference type="Proteomes" id="UP000494163">
    <property type="component" value="Chromosome 3R"/>
</dbReference>
<feature type="binding site" evidence="11">
    <location>
        <position position="181"/>
    </location>
    <ligand>
        <name>Zn(2+)</name>
        <dbReference type="ChEBI" id="CHEBI:29105"/>
        <label>1</label>
    </ligand>
</feature>
<evidence type="ECO:0000256" key="6">
    <source>
        <dbReference type="ARBA" id="ARBA00022801"/>
    </source>
</evidence>
<feature type="domain" description="Saposin B-type" evidence="13">
    <location>
        <begin position="53"/>
        <end position="142"/>
    </location>
</feature>
<evidence type="ECO:0000256" key="3">
    <source>
        <dbReference type="ARBA" id="ARBA00022525"/>
    </source>
</evidence>
<feature type="binding site" evidence="11">
    <location>
        <position position="251"/>
    </location>
    <ligand>
        <name>Zn(2+)</name>
        <dbReference type="ChEBI" id="CHEBI:29105"/>
        <label>1</label>
    </ligand>
</feature>
<dbReference type="InterPro" id="IPR008139">
    <property type="entry name" value="SaposinB_dom"/>
</dbReference>
<protein>
    <submittedName>
        <fullName evidence="14">CG15534</fullName>
    </submittedName>
</protein>
<evidence type="ECO:0000313" key="15">
    <source>
        <dbReference type="Proteomes" id="UP000494163"/>
    </source>
</evidence>
<dbReference type="GO" id="GO:0061750">
    <property type="term" value="F:acid sphingomyelin phosphodiesterase activity"/>
    <property type="evidence" value="ECO:0007669"/>
    <property type="project" value="TreeGrafter"/>
</dbReference>
<dbReference type="PANTHER" id="PTHR10340">
    <property type="entry name" value="SPHINGOMYELIN PHOSPHODIESTERASE"/>
    <property type="match status" value="1"/>
</dbReference>
<dbReference type="OMA" id="EPMCCRD"/>
<keyword evidence="3" id="KW-0964">Secreted</keyword>
<evidence type="ECO:0000256" key="2">
    <source>
        <dbReference type="ARBA" id="ARBA00008234"/>
    </source>
</evidence>
<proteinExistence type="inferred from homology"/>
<feature type="binding site" evidence="11">
    <location>
        <position position="179"/>
    </location>
    <ligand>
        <name>Zn(2+)</name>
        <dbReference type="ChEBI" id="CHEBI:29105"/>
        <label>1</label>
    </ligand>
</feature>
<dbReference type="EMBL" id="CP012526">
    <property type="protein sequence ID" value="ALC47634.1"/>
    <property type="molecule type" value="Genomic_DNA"/>
</dbReference>
<dbReference type="PIRSF" id="PIRSF000948">
    <property type="entry name" value="Sphingomy_PDE"/>
    <property type="match status" value="1"/>
</dbReference>
<dbReference type="STRING" id="30019.A0A0M4EKD4"/>
<evidence type="ECO:0000256" key="10">
    <source>
        <dbReference type="ARBA" id="ARBA00047268"/>
    </source>
</evidence>
<comment type="similarity">
    <text evidence="2">Belongs to the acid sphingomyelinase family.</text>
</comment>
<evidence type="ECO:0000256" key="5">
    <source>
        <dbReference type="ARBA" id="ARBA00022729"/>
    </source>
</evidence>
<reference evidence="14 15" key="1">
    <citation type="submission" date="2015-08" db="EMBL/GenBank/DDBJ databases">
        <title>Ancestral chromatin configuration constrains chromatin evolution on differentiating sex chromosomes in Drosophila.</title>
        <authorList>
            <person name="Zhou Q."/>
            <person name="Bachtrog D."/>
        </authorList>
    </citation>
    <scope>NUCLEOTIDE SEQUENCE [LARGE SCALE GENOMIC DNA]</scope>
    <source>
        <tissue evidence="14">Whole larvae</tissue>
    </source>
</reference>
<dbReference type="InterPro" id="IPR045473">
    <property type="entry name" value="ASM_C"/>
</dbReference>
<dbReference type="InterPro" id="IPR041805">
    <property type="entry name" value="ASMase/PPN1_MPP"/>
</dbReference>